<dbReference type="Proteomes" id="UP000245609">
    <property type="component" value="Unassembled WGS sequence"/>
</dbReference>
<sequence>MPEMDIFTDTSDTAWGYMWADILIQKIGTSLKHQLYSDNMTTSAYVKKFYGTTSSKLLKIPKDSEFGSKKLKVAFIGKQTLESHSMENHRRVLKDQGLISFAIDIAISNKQSQKQKSLSAPEIVNFLAELFTLDKLKLSTLKAYKSAVLLLSENMEKIGKNNVFVEFFRALEDSTIKSFVQPRLYISSIIKNFKYWDPASNISYRDQTAKL</sequence>
<protein>
    <submittedName>
        <fullName evidence="1">Uncharacterized protein</fullName>
    </submittedName>
</protein>
<dbReference type="OrthoDB" id="10372957at2759"/>
<name>A0A2T9ZA62_9FUNG</name>
<gene>
    <name evidence="1" type="ORF">BB560_004124</name>
</gene>
<keyword evidence="2" id="KW-1185">Reference proteome</keyword>
<evidence type="ECO:0000313" key="1">
    <source>
        <dbReference type="EMBL" id="PVV01455.1"/>
    </source>
</evidence>
<reference evidence="1 2" key="1">
    <citation type="journal article" date="2018" name="MBio">
        <title>Comparative Genomics Reveals the Core Gene Toolbox for the Fungus-Insect Symbiosis.</title>
        <authorList>
            <person name="Wang Y."/>
            <person name="Stata M."/>
            <person name="Wang W."/>
            <person name="Stajich J.E."/>
            <person name="White M.M."/>
            <person name="Moncalvo J.M."/>
        </authorList>
    </citation>
    <scope>NUCLEOTIDE SEQUENCE [LARGE SCALE GENOMIC DNA]</scope>
    <source>
        <strain evidence="1 2">SC-DP-2</strain>
    </source>
</reference>
<proteinExistence type="predicted"/>
<dbReference type="EMBL" id="MBFS01001063">
    <property type="protein sequence ID" value="PVV01455.1"/>
    <property type="molecule type" value="Genomic_DNA"/>
</dbReference>
<comment type="caution">
    <text evidence="1">The sequence shown here is derived from an EMBL/GenBank/DDBJ whole genome shotgun (WGS) entry which is preliminary data.</text>
</comment>
<dbReference type="AlphaFoldDB" id="A0A2T9ZA62"/>
<organism evidence="1 2">
    <name type="scientific">Smittium megazygosporum</name>
    <dbReference type="NCBI Taxonomy" id="133381"/>
    <lineage>
        <taxon>Eukaryota</taxon>
        <taxon>Fungi</taxon>
        <taxon>Fungi incertae sedis</taxon>
        <taxon>Zoopagomycota</taxon>
        <taxon>Kickxellomycotina</taxon>
        <taxon>Harpellomycetes</taxon>
        <taxon>Harpellales</taxon>
        <taxon>Legeriomycetaceae</taxon>
        <taxon>Smittium</taxon>
    </lineage>
</organism>
<accession>A0A2T9ZA62</accession>
<dbReference type="STRING" id="133381.A0A2T9ZA62"/>
<evidence type="ECO:0000313" key="2">
    <source>
        <dbReference type="Proteomes" id="UP000245609"/>
    </source>
</evidence>